<reference evidence="3" key="1">
    <citation type="submission" date="2021-01" db="EMBL/GenBank/DDBJ databases">
        <title>Adiantum capillus-veneris genome.</title>
        <authorList>
            <person name="Fang Y."/>
            <person name="Liao Q."/>
        </authorList>
    </citation>
    <scope>NUCLEOTIDE SEQUENCE</scope>
    <source>
        <strain evidence="3">H3</strain>
        <tissue evidence="3">Leaf</tissue>
    </source>
</reference>
<name>A0A9D4ZT35_ADICA</name>
<evidence type="ECO:0000256" key="2">
    <source>
        <dbReference type="ARBA" id="ARBA00023054"/>
    </source>
</evidence>
<dbReference type="PANTHER" id="PTHR12499">
    <property type="entry name" value="OPTIC ATROPHY 3 PROTEIN OPA3"/>
    <property type="match status" value="1"/>
</dbReference>
<keyword evidence="4" id="KW-1185">Reference proteome</keyword>
<dbReference type="AlphaFoldDB" id="A0A9D4ZT35"/>
<dbReference type="GO" id="GO:0019216">
    <property type="term" value="P:regulation of lipid metabolic process"/>
    <property type="evidence" value="ECO:0007669"/>
    <property type="project" value="TreeGrafter"/>
</dbReference>
<evidence type="ECO:0000313" key="3">
    <source>
        <dbReference type="EMBL" id="KAI5084280.1"/>
    </source>
</evidence>
<organism evidence="3 4">
    <name type="scientific">Adiantum capillus-veneris</name>
    <name type="common">Maidenhair fern</name>
    <dbReference type="NCBI Taxonomy" id="13818"/>
    <lineage>
        <taxon>Eukaryota</taxon>
        <taxon>Viridiplantae</taxon>
        <taxon>Streptophyta</taxon>
        <taxon>Embryophyta</taxon>
        <taxon>Tracheophyta</taxon>
        <taxon>Polypodiopsida</taxon>
        <taxon>Polypodiidae</taxon>
        <taxon>Polypodiales</taxon>
        <taxon>Pteridineae</taxon>
        <taxon>Pteridaceae</taxon>
        <taxon>Vittarioideae</taxon>
        <taxon>Adiantum</taxon>
    </lineage>
</organism>
<dbReference type="PANTHER" id="PTHR12499:SF0">
    <property type="entry name" value="OPTIC ATROPHY 3 PROTEIN"/>
    <property type="match status" value="1"/>
</dbReference>
<dbReference type="EMBL" id="JABFUD020000001">
    <property type="protein sequence ID" value="KAI5084280.1"/>
    <property type="molecule type" value="Genomic_DNA"/>
</dbReference>
<gene>
    <name evidence="3" type="ORF">GOP47_0000449</name>
</gene>
<keyword evidence="2" id="KW-0175">Coiled coil</keyword>
<comment type="caution">
    <text evidence="3">The sequence shown here is derived from an EMBL/GenBank/DDBJ whole genome shotgun (WGS) entry which is preliminary data.</text>
</comment>
<dbReference type="GO" id="GO:0005739">
    <property type="term" value="C:mitochondrion"/>
    <property type="evidence" value="ECO:0007669"/>
    <property type="project" value="TreeGrafter"/>
</dbReference>
<evidence type="ECO:0008006" key="5">
    <source>
        <dbReference type="Google" id="ProtNLM"/>
    </source>
</evidence>
<dbReference type="Proteomes" id="UP000886520">
    <property type="component" value="Chromosome 1"/>
</dbReference>
<dbReference type="InterPro" id="IPR010754">
    <property type="entry name" value="OPA3-like"/>
</dbReference>
<dbReference type="OrthoDB" id="2129069at2759"/>
<evidence type="ECO:0000256" key="1">
    <source>
        <dbReference type="ARBA" id="ARBA00007584"/>
    </source>
</evidence>
<evidence type="ECO:0000313" key="4">
    <source>
        <dbReference type="Proteomes" id="UP000886520"/>
    </source>
</evidence>
<proteinExistence type="inferred from homology"/>
<sequence length="122" mass="13564">MGSVAWEEVRRKGTPLHVPVVHTSLRVHATQILDPEKAVQAAADILGEVIVFSVGVGAVIFEVQRSARSEARKEEARRQEIEAISDRIKSLEEAFDNFLKGQQSSSTWLPFKQAQSQKPEKA</sequence>
<protein>
    <recommendedName>
        <fullName evidence="5">OPA3-like protein</fullName>
    </recommendedName>
</protein>
<accession>A0A9D4ZT35</accession>
<dbReference type="Pfam" id="PF07047">
    <property type="entry name" value="OPA3"/>
    <property type="match status" value="1"/>
</dbReference>
<comment type="similarity">
    <text evidence="1">Belongs to the OPA3 family.</text>
</comment>